<protein>
    <submittedName>
        <fullName evidence="1">Uncharacterized protein</fullName>
    </submittedName>
</protein>
<dbReference type="EMBL" id="CM046394">
    <property type="protein sequence ID" value="KAI8548186.1"/>
    <property type="molecule type" value="Genomic_DNA"/>
</dbReference>
<reference evidence="1" key="1">
    <citation type="submission" date="2022-02" db="EMBL/GenBank/DDBJ databases">
        <title>Plant Genome Project.</title>
        <authorList>
            <person name="Zhang R.-G."/>
        </authorList>
    </citation>
    <scope>NUCLEOTIDE SEQUENCE</scope>
    <source>
        <strain evidence="1">AT1</strain>
    </source>
</reference>
<evidence type="ECO:0000313" key="2">
    <source>
        <dbReference type="Proteomes" id="UP001062846"/>
    </source>
</evidence>
<keyword evidence="2" id="KW-1185">Reference proteome</keyword>
<comment type="caution">
    <text evidence="1">The sequence shown here is derived from an EMBL/GenBank/DDBJ whole genome shotgun (WGS) entry which is preliminary data.</text>
</comment>
<gene>
    <name evidence="1" type="ORF">RHMOL_Rhmol07G0253300</name>
</gene>
<name>A0ACC0N4J8_RHOML</name>
<evidence type="ECO:0000313" key="1">
    <source>
        <dbReference type="EMBL" id="KAI8548186.1"/>
    </source>
</evidence>
<proteinExistence type="predicted"/>
<sequence>MTSEPGEVATELGYRAPGILPSLATEPEEFATELGYQARGFYRAWLLSPGSLPPNQNVHDNIGFYNGTLGQGSDAVYALGLCRGDLSNITCIYCISKASLDIKLQCPNKIEAVAYGDPYPCIIRYSNESFFGAMDSRPAKFLHGASNITDHIDEFDQALNDLVDKLIIRAAAGNTSLKFAMGTTNYTQDENNTVYGLMQCVPSLSSVDCSRCLRGAVDDYRSCCLKKKAVNIMRPSCLFQYDLSPISESYAGAAPPPPAPSPAHTFGPPTPSTNVTTKQDNKSSTLRPTIVVVVAAVSISLVLTALACVLLRSRKRKDVRKLTGKGRTTLQLLDERGTDADLPLFDLITIVAATNNFSLANKLGQGGFGPVYKGRLLNGQEIAVKRLAKNSGQGVEEFKNEVSLIAKLQHRNLVRLLGCCIQEEEKILIYEYLPNKSLDSFILGRAGQTQLVMSKSSSAVLLCCTFISLLLPLTAAQYCSNPGNFTSSSTYGTNRDQIVASLMQNVHDNLGFYNATLGQGSDTVYALGLCRGDLSNITCMYCISKASLDIFVQCPNKIEAIAYGDPYPCIIRYSNKSFSRAMDSRPAKFLHGASNITDHIDEFDQALNDLVDKLIIRAAAGNASLKFAMGTTNYTQDENNAVYGLMQCVPSLSSVDCSRCLRGAVDDYRSCCLKKKAVNIMRPSCLFQYDLSPISESSAGAAPPPPAPPPAHTFAPPTPSTNVTTKQDNKSSMLQPTTVIVVVAVSISLVLTALACVLLQLRTRKDVK</sequence>
<organism evidence="1 2">
    <name type="scientific">Rhododendron molle</name>
    <name type="common">Chinese azalea</name>
    <name type="synonym">Azalea mollis</name>
    <dbReference type="NCBI Taxonomy" id="49168"/>
    <lineage>
        <taxon>Eukaryota</taxon>
        <taxon>Viridiplantae</taxon>
        <taxon>Streptophyta</taxon>
        <taxon>Embryophyta</taxon>
        <taxon>Tracheophyta</taxon>
        <taxon>Spermatophyta</taxon>
        <taxon>Magnoliopsida</taxon>
        <taxon>eudicotyledons</taxon>
        <taxon>Gunneridae</taxon>
        <taxon>Pentapetalae</taxon>
        <taxon>asterids</taxon>
        <taxon>Ericales</taxon>
        <taxon>Ericaceae</taxon>
        <taxon>Ericoideae</taxon>
        <taxon>Rhodoreae</taxon>
        <taxon>Rhododendron</taxon>
    </lineage>
</organism>
<dbReference type="Proteomes" id="UP001062846">
    <property type="component" value="Chromosome 7"/>
</dbReference>
<accession>A0ACC0N4J8</accession>